<dbReference type="GO" id="GO:0030600">
    <property type="term" value="F:feruloyl esterase activity"/>
    <property type="evidence" value="ECO:0007669"/>
    <property type="project" value="UniProtKB-EC"/>
</dbReference>
<evidence type="ECO:0000259" key="8">
    <source>
        <dbReference type="Pfam" id="PF01764"/>
    </source>
</evidence>
<keyword evidence="3" id="KW-0119">Carbohydrate metabolism</keyword>
<reference evidence="10" key="1">
    <citation type="submission" date="2005-09" db="EMBL/GenBank/DDBJ databases">
        <title>Annotation of the Aspergillus terreus NIH2624 genome.</title>
        <authorList>
            <person name="Birren B.W."/>
            <person name="Lander E.S."/>
            <person name="Galagan J.E."/>
            <person name="Nusbaum C."/>
            <person name="Devon K."/>
            <person name="Henn M."/>
            <person name="Ma L.-J."/>
            <person name="Jaffe D.B."/>
            <person name="Butler J."/>
            <person name="Alvarez P."/>
            <person name="Gnerre S."/>
            <person name="Grabherr M."/>
            <person name="Kleber M."/>
            <person name="Mauceli E.W."/>
            <person name="Brockman W."/>
            <person name="Rounsley S."/>
            <person name="Young S.K."/>
            <person name="LaButti K."/>
            <person name="Pushparaj V."/>
            <person name="DeCaprio D."/>
            <person name="Crawford M."/>
            <person name="Koehrsen M."/>
            <person name="Engels R."/>
            <person name="Montgomery P."/>
            <person name="Pearson M."/>
            <person name="Howarth C."/>
            <person name="Larson L."/>
            <person name="Luoma S."/>
            <person name="White J."/>
            <person name="Alvarado L."/>
            <person name="Kodira C.D."/>
            <person name="Zeng Q."/>
            <person name="Oleary S."/>
            <person name="Yandava C."/>
            <person name="Denning D.W."/>
            <person name="Nierman W.C."/>
            <person name="Milne T."/>
            <person name="Madden K."/>
        </authorList>
    </citation>
    <scope>NUCLEOTIDE SEQUENCE [LARGE SCALE GENOMIC DNA]</scope>
    <source>
        <strain evidence="10">NIH 2624 / FGSC A1156</strain>
    </source>
</reference>
<dbReference type="InterPro" id="IPR002921">
    <property type="entry name" value="Fungal_lipase-type"/>
</dbReference>
<keyword evidence="4" id="KW-0378">Hydrolase</keyword>
<proteinExistence type="inferred from homology"/>
<dbReference type="OMA" id="IMSGINR"/>
<evidence type="ECO:0000256" key="4">
    <source>
        <dbReference type="ARBA" id="ARBA00022801"/>
    </source>
</evidence>
<dbReference type="RefSeq" id="XP_001215969.1">
    <property type="nucleotide sequence ID" value="XM_001215969.1"/>
</dbReference>
<name>Q0CHP3_ASPTN</name>
<sequence length="262" mass="28095">MHVIKILAPPAFATASLTGRAVPDPSAWNDLHRSALLASAAYAGCTERAFDVTITKPIRSPVADTEVLYSPSRLPCLRRVSEPHQGFVGYSEQRRTIAVVMRGSVNVQNLLTDVDTTPVNPVLSGVTFPPNVTVMNGIYKPWSVVHDDILTEVRALLAQHPDYTLESTGHSLGGSLTYLSYIALAQNFPGREIVSTALAAFPIGNEVFAAFGTEQNGTMKRGNNIDDGVPVRGVLAFLKGACADSGRICTSCRRMIISITGL</sequence>
<dbReference type="EC" id="3.1.1.73" evidence="1"/>
<evidence type="ECO:0000313" key="9">
    <source>
        <dbReference type="EMBL" id="EAU33335.1"/>
    </source>
</evidence>
<protein>
    <recommendedName>
        <fullName evidence="1">feruloyl esterase</fullName>
        <ecNumber evidence="1">3.1.1.73</ecNumber>
    </recommendedName>
    <alternativeName>
        <fullName evidence="7">Ferulic acid esterase A</fullName>
    </alternativeName>
</protein>
<evidence type="ECO:0000313" key="10">
    <source>
        <dbReference type="Proteomes" id="UP000007963"/>
    </source>
</evidence>
<dbReference type="VEuPathDB" id="FungiDB:ATEG_06791"/>
<dbReference type="GeneID" id="4322329"/>
<keyword evidence="3" id="KW-0624">Polysaccharide degradation</keyword>
<dbReference type="OrthoDB" id="426718at2759"/>
<dbReference type="SMR" id="Q0CHP3"/>
<keyword evidence="3" id="KW-0858">Xylan degradation</keyword>
<dbReference type="Proteomes" id="UP000007963">
    <property type="component" value="Unassembled WGS sequence"/>
</dbReference>
<evidence type="ECO:0000256" key="5">
    <source>
        <dbReference type="ARBA" id="ARBA00034075"/>
    </source>
</evidence>
<evidence type="ECO:0000256" key="7">
    <source>
        <dbReference type="ARBA" id="ARBA00041313"/>
    </source>
</evidence>
<gene>
    <name evidence="9" type="ORF">ATEG_06791</name>
</gene>
<dbReference type="EMBL" id="CH476602">
    <property type="protein sequence ID" value="EAU33335.1"/>
    <property type="molecule type" value="Genomic_DNA"/>
</dbReference>
<organism evidence="9 10">
    <name type="scientific">Aspergillus terreus (strain NIH 2624 / FGSC A1156)</name>
    <dbReference type="NCBI Taxonomy" id="341663"/>
    <lineage>
        <taxon>Eukaryota</taxon>
        <taxon>Fungi</taxon>
        <taxon>Dikarya</taxon>
        <taxon>Ascomycota</taxon>
        <taxon>Pezizomycotina</taxon>
        <taxon>Eurotiomycetes</taxon>
        <taxon>Eurotiomycetidae</taxon>
        <taxon>Eurotiales</taxon>
        <taxon>Aspergillaceae</taxon>
        <taxon>Aspergillus</taxon>
        <taxon>Aspergillus subgen. Circumdati</taxon>
    </lineage>
</organism>
<dbReference type="GO" id="GO:0006629">
    <property type="term" value="P:lipid metabolic process"/>
    <property type="evidence" value="ECO:0007669"/>
    <property type="project" value="InterPro"/>
</dbReference>
<dbReference type="Gene3D" id="3.40.50.1820">
    <property type="entry name" value="alpha/beta hydrolase"/>
    <property type="match status" value="1"/>
</dbReference>
<dbReference type="STRING" id="341663.Q0CHP3"/>
<dbReference type="PANTHER" id="PTHR46640">
    <property type="entry name" value="TRIACYLGLYCEROL LIPASE, PUTATIVE (AFU_ORTHOLOGUE AFUA_6G06510)-RELATED"/>
    <property type="match status" value="1"/>
</dbReference>
<dbReference type="SUPFAM" id="SSF53474">
    <property type="entry name" value="alpha/beta-Hydrolases"/>
    <property type="match status" value="1"/>
</dbReference>
<comment type="catalytic activity">
    <reaction evidence="5">
        <text>feruloyl-polysaccharide + H2O = ferulate + polysaccharide.</text>
        <dbReference type="EC" id="3.1.1.73"/>
    </reaction>
</comment>
<dbReference type="AlphaFoldDB" id="Q0CHP3"/>
<evidence type="ECO:0000256" key="6">
    <source>
        <dbReference type="ARBA" id="ARBA00037991"/>
    </source>
</evidence>
<keyword evidence="2" id="KW-0719">Serine esterase</keyword>
<dbReference type="HOGENOM" id="CLU_1061656_0_0_1"/>
<evidence type="ECO:0000256" key="3">
    <source>
        <dbReference type="ARBA" id="ARBA00022651"/>
    </source>
</evidence>
<dbReference type="InterPro" id="IPR051299">
    <property type="entry name" value="AB_hydrolase_lip/est"/>
</dbReference>
<evidence type="ECO:0000256" key="2">
    <source>
        <dbReference type="ARBA" id="ARBA00022487"/>
    </source>
</evidence>
<comment type="similarity">
    <text evidence="6">Belongs to the AB hydrolase superfamily. FaeA family.</text>
</comment>
<dbReference type="GO" id="GO:0045493">
    <property type="term" value="P:xylan catabolic process"/>
    <property type="evidence" value="ECO:0007669"/>
    <property type="project" value="UniProtKB-KW"/>
</dbReference>
<dbReference type="PANTHER" id="PTHR46640:SF3">
    <property type="entry name" value="LIPASE LIH1-RELATED"/>
    <property type="match status" value="1"/>
</dbReference>
<feature type="domain" description="Fungal lipase-type" evidence="8">
    <location>
        <begin position="99"/>
        <end position="230"/>
    </location>
</feature>
<dbReference type="CDD" id="cd00519">
    <property type="entry name" value="Lipase_3"/>
    <property type="match status" value="1"/>
</dbReference>
<evidence type="ECO:0000256" key="1">
    <source>
        <dbReference type="ARBA" id="ARBA00013091"/>
    </source>
</evidence>
<accession>Q0CHP3</accession>
<dbReference type="Pfam" id="PF01764">
    <property type="entry name" value="Lipase_3"/>
    <property type="match status" value="1"/>
</dbReference>
<dbReference type="InterPro" id="IPR029058">
    <property type="entry name" value="AB_hydrolase_fold"/>
</dbReference>